<dbReference type="PANTHER" id="PTHR23389">
    <property type="entry name" value="CHROMOSOME TRANSMISSION FIDELITY FACTOR 18"/>
    <property type="match status" value="1"/>
</dbReference>
<keyword evidence="1" id="KW-0235">DNA replication</keyword>
<name>A0A557SSP6_9ARCH</name>
<evidence type="ECO:0000259" key="2">
    <source>
        <dbReference type="SMART" id="SM00382"/>
    </source>
</evidence>
<dbReference type="CDD" id="cd00009">
    <property type="entry name" value="AAA"/>
    <property type="match status" value="1"/>
</dbReference>
<dbReference type="InterPro" id="IPR003959">
    <property type="entry name" value="ATPase_AAA_core"/>
</dbReference>
<evidence type="ECO:0000313" key="3">
    <source>
        <dbReference type="EMBL" id="TVP39612.1"/>
    </source>
</evidence>
<dbReference type="AlphaFoldDB" id="A0A557SSP6"/>
<evidence type="ECO:0000313" key="4">
    <source>
        <dbReference type="Proteomes" id="UP000315289"/>
    </source>
</evidence>
<dbReference type="GO" id="GO:0016887">
    <property type="term" value="F:ATP hydrolysis activity"/>
    <property type="evidence" value="ECO:0007669"/>
    <property type="project" value="InterPro"/>
</dbReference>
<keyword evidence="4" id="KW-1185">Reference proteome</keyword>
<dbReference type="SMART" id="SM00382">
    <property type="entry name" value="AAA"/>
    <property type="match status" value="1"/>
</dbReference>
<dbReference type="GO" id="GO:0005524">
    <property type="term" value="F:ATP binding"/>
    <property type="evidence" value="ECO:0007669"/>
    <property type="project" value="InterPro"/>
</dbReference>
<dbReference type="EMBL" id="VOAH01000014">
    <property type="protein sequence ID" value="TVP39612.1"/>
    <property type="molecule type" value="Genomic_DNA"/>
</dbReference>
<dbReference type="InterPro" id="IPR027417">
    <property type="entry name" value="P-loop_NTPase"/>
</dbReference>
<dbReference type="Pfam" id="PF00004">
    <property type="entry name" value="AAA"/>
    <property type="match status" value="1"/>
</dbReference>
<sequence length="413" mass="47458">MWIEKYRVSEFDSFFGNEKPRLLVLKWLKSWIKGTKPLLIIGPPGTGKTSFVQSLAKLLDFDLIELNASDLRNKINLETIINPILLNNSIFGKQMLLFLDEVDGISSRDDYGGMPFLSNILKNSDVPIIMASNSKSYKMKEIIKNSKLVEFRPLSSFASYMLLQNVMRMERQHLKSSEQFKIISQSRGDARTLLNTLQTKLEGDVDSDGSTGTGLSVEECINKFFTITDISEAKQILITSSIRYSTPKYGFTSEERNKDFLNALYTSIVSSERNIPSNDLANMLDKLSEIDLFVNRIYEKRNWSLLRYANDLLLQKLFRISRDKGIEYNQYSVPFSLMGPIFMRGQSLRPLRTELSKIFHTSISKIGLLYYSNFIMILKNLAIQDLDFDNPDSLKFNEVINKEIEKQISKTKL</sequence>
<reference evidence="3 4" key="1">
    <citation type="journal article" date="2019" name="Front. Microbiol.">
        <title>Ammonia Oxidation by the Arctic Terrestrial Thaumarchaeote Candidatus Nitrosocosmicus arcticus Is Stimulated by Increasing Temperatures.</title>
        <authorList>
            <person name="Alves R.J.E."/>
            <person name="Kerou M."/>
            <person name="Zappe A."/>
            <person name="Bittner R."/>
            <person name="Abby S.S."/>
            <person name="Schmidt H.A."/>
            <person name="Pfeifer K."/>
            <person name="Schleper C."/>
        </authorList>
    </citation>
    <scope>NUCLEOTIDE SEQUENCE [LARGE SCALE GENOMIC DNA]</scope>
    <source>
        <strain evidence="3 4">Kfb</strain>
    </source>
</reference>
<accession>A0A557SSP6</accession>
<feature type="domain" description="AAA+ ATPase" evidence="2">
    <location>
        <begin position="34"/>
        <end position="154"/>
    </location>
</feature>
<dbReference type="SUPFAM" id="SSF52540">
    <property type="entry name" value="P-loop containing nucleoside triphosphate hydrolases"/>
    <property type="match status" value="1"/>
</dbReference>
<evidence type="ECO:0000256" key="1">
    <source>
        <dbReference type="ARBA" id="ARBA00022705"/>
    </source>
</evidence>
<dbReference type="RefSeq" id="WP_144733450.1">
    <property type="nucleotide sequence ID" value="NZ_ML675589.1"/>
</dbReference>
<dbReference type="PANTHER" id="PTHR23389:SF6">
    <property type="entry name" value="REPLICATION FACTOR C SUBUNIT 1"/>
    <property type="match status" value="1"/>
</dbReference>
<dbReference type="InterPro" id="IPR003593">
    <property type="entry name" value="AAA+_ATPase"/>
</dbReference>
<protein>
    <submittedName>
        <fullName evidence="3">Replication factor C large subunit</fullName>
    </submittedName>
</protein>
<dbReference type="Gene3D" id="3.40.50.300">
    <property type="entry name" value="P-loop containing nucleotide triphosphate hydrolases"/>
    <property type="match status" value="1"/>
</dbReference>
<proteinExistence type="predicted"/>
<organism evidence="3 4">
    <name type="scientific">Candidatus Nitrosocosmicus arcticus</name>
    <dbReference type="NCBI Taxonomy" id="2035267"/>
    <lineage>
        <taxon>Archaea</taxon>
        <taxon>Nitrososphaerota</taxon>
        <taxon>Nitrososphaeria</taxon>
        <taxon>Nitrososphaerales</taxon>
        <taxon>Nitrososphaeraceae</taxon>
        <taxon>Candidatus Nitrosocosmicus</taxon>
    </lineage>
</organism>
<comment type="caution">
    <text evidence="3">The sequence shown here is derived from an EMBL/GenBank/DDBJ whole genome shotgun (WGS) entry which is preliminary data.</text>
</comment>
<dbReference type="Proteomes" id="UP000315289">
    <property type="component" value="Unassembled WGS sequence"/>
</dbReference>
<gene>
    <name evidence="3" type="primary">rfcL</name>
    <name evidence="3" type="ORF">NARC_140067</name>
</gene>
<dbReference type="GO" id="GO:0006260">
    <property type="term" value="P:DNA replication"/>
    <property type="evidence" value="ECO:0007669"/>
    <property type="project" value="UniProtKB-KW"/>
</dbReference>
<dbReference type="OrthoDB" id="8658at2157"/>